<gene>
    <name evidence="5" type="ORF">P409_18260</name>
</gene>
<dbReference type="CDD" id="cd02440">
    <property type="entry name" value="AdoMet_MTases"/>
    <property type="match status" value="1"/>
</dbReference>
<dbReference type="PANTHER" id="PTHR44942:SF4">
    <property type="entry name" value="METHYLTRANSFERASE TYPE 11 DOMAIN-CONTAINING PROTEIN"/>
    <property type="match status" value="1"/>
</dbReference>
<comment type="caution">
    <text evidence="5">The sequence shown here is derived from an EMBL/GenBank/DDBJ whole genome shotgun (WGS) entry which is preliminary data.</text>
</comment>
<dbReference type="Gene3D" id="3.40.50.150">
    <property type="entry name" value="Vaccinia Virus protein VP39"/>
    <property type="match status" value="1"/>
</dbReference>
<proteinExistence type="inferred from homology"/>
<evidence type="ECO:0000256" key="1">
    <source>
        <dbReference type="ARBA" id="ARBA00008361"/>
    </source>
</evidence>
<dbReference type="GO" id="GO:0008757">
    <property type="term" value="F:S-adenosylmethionine-dependent methyltransferase activity"/>
    <property type="evidence" value="ECO:0007669"/>
    <property type="project" value="InterPro"/>
</dbReference>
<reference evidence="5 6" key="1">
    <citation type="submission" date="2014-01" db="EMBL/GenBank/DDBJ databases">
        <title>Genome sequence determination for a cystic fibrosis isolate, Inquilinus limosus.</title>
        <authorList>
            <person name="Pino M."/>
            <person name="Di Conza J."/>
            <person name="Gutkind G."/>
        </authorList>
    </citation>
    <scope>NUCLEOTIDE SEQUENCE [LARGE SCALE GENOMIC DNA]</scope>
    <source>
        <strain evidence="5 6">MP06</strain>
    </source>
</reference>
<dbReference type="SUPFAM" id="SSF53335">
    <property type="entry name" value="S-adenosyl-L-methionine-dependent methyltransferases"/>
    <property type="match status" value="1"/>
</dbReference>
<organism evidence="5 6">
    <name type="scientific">Inquilinus limosus MP06</name>
    <dbReference type="NCBI Taxonomy" id="1398085"/>
    <lineage>
        <taxon>Bacteria</taxon>
        <taxon>Pseudomonadati</taxon>
        <taxon>Pseudomonadota</taxon>
        <taxon>Alphaproteobacteria</taxon>
        <taxon>Rhodospirillales</taxon>
        <taxon>Rhodospirillaceae</taxon>
        <taxon>Inquilinus</taxon>
    </lineage>
</organism>
<accession>A0A0A0D4M7</accession>
<sequence>MDLADRWEAQARQWIRWARQPGHDSYWLHHRDQFLQLLPSPGRLTVDIGCGEGRLTRHLKGLGHRITGIDASPTLVAAAREADPAMDVRLADATALPLEDACADLAVAFMSLHDIDPMPEVVREIARVLEPGGRLCLAIVHPINSAGRFECKAADAPFVIAGDYLRPFPYSDTVGRDGLAMTFHGQHRPLEAYAAALTDAGLLIEALREPAVPDHAIRSEAGRRWQRLPLFLHIRARRP</sequence>
<dbReference type="OrthoDB" id="9808140at2"/>
<dbReference type="GO" id="GO:0032259">
    <property type="term" value="P:methylation"/>
    <property type="evidence" value="ECO:0007669"/>
    <property type="project" value="UniProtKB-KW"/>
</dbReference>
<keyword evidence="3 5" id="KW-0808">Transferase</keyword>
<dbReference type="AlphaFoldDB" id="A0A0A0D4M7"/>
<dbReference type="EMBL" id="JANX01000238">
    <property type="protein sequence ID" value="KGM32990.1"/>
    <property type="molecule type" value="Genomic_DNA"/>
</dbReference>
<dbReference type="InterPro" id="IPR013216">
    <property type="entry name" value="Methyltransf_11"/>
</dbReference>
<name>A0A0A0D4M7_9PROT</name>
<dbReference type="Proteomes" id="UP000029995">
    <property type="component" value="Unassembled WGS sequence"/>
</dbReference>
<feature type="domain" description="Methyltransferase type 11" evidence="4">
    <location>
        <begin position="46"/>
        <end position="136"/>
    </location>
</feature>
<evidence type="ECO:0000313" key="5">
    <source>
        <dbReference type="EMBL" id="KGM32990.1"/>
    </source>
</evidence>
<dbReference type="RefSeq" id="WP_034840883.1">
    <property type="nucleotide sequence ID" value="NZ_JANX01000238.1"/>
</dbReference>
<evidence type="ECO:0000259" key="4">
    <source>
        <dbReference type="Pfam" id="PF08241"/>
    </source>
</evidence>
<protein>
    <submittedName>
        <fullName evidence="5">SAM-dependent methyltransferase</fullName>
    </submittedName>
</protein>
<evidence type="ECO:0000256" key="2">
    <source>
        <dbReference type="ARBA" id="ARBA00022603"/>
    </source>
</evidence>
<dbReference type="InterPro" id="IPR051052">
    <property type="entry name" value="Diverse_substrate_MTase"/>
</dbReference>
<evidence type="ECO:0000313" key="6">
    <source>
        <dbReference type="Proteomes" id="UP000029995"/>
    </source>
</evidence>
<evidence type="ECO:0000256" key="3">
    <source>
        <dbReference type="ARBA" id="ARBA00022679"/>
    </source>
</evidence>
<comment type="similarity">
    <text evidence="1">Belongs to the methyltransferase superfamily.</text>
</comment>
<dbReference type="PANTHER" id="PTHR44942">
    <property type="entry name" value="METHYLTRANSF_11 DOMAIN-CONTAINING PROTEIN"/>
    <property type="match status" value="1"/>
</dbReference>
<keyword evidence="2 5" id="KW-0489">Methyltransferase</keyword>
<dbReference type="InterPro" id="IPR029063">
    <property type="entry name" value="SAM-dependent_MTases_sf"/>
</dbReference>
<dbReference type="Pfam" id="PF08241">
    <property type="entry name" value="Methyltransf_11"/>
    <property type="match status" value="1"/>
</dbReference>